<proteinExistence type="predicted"/>
<organism evidence="1 2">
    <name type="scientific">Irpex rosettiformis</name>
    <dbReference type="NCBI Taxonomy" id="378272"/>
    <lineage>
        <taxon>Eukaryota</taxon>
        <taxon>Fungi</taxon>
        <taxon>Dikarya</taxon>
        <taxon>Basidiomycota</taxon>
        <taxon>Agaricomycotina</taxon>
        <taxon>Agaricomycetes</taxon>
        <taxon>Polyporales</taxon>
        <taxon>Irpicaceae</taxon>
        <taxon>Irpex</taxon>
    </lineage>
</organism>
<dbReference type="Proteomes" id="UP001055072">
    <property type="component" value="Unassembled WGS sequence"/>
</dbReference>
<dbReference type="EMBL" id="MU274903">
    <property type="protein sequence ID" value="KAI0092806.1"/>
    <property type="molecule type" value="Genomic_DNA"/>
</dbReference>
<evidence type="ECO:0000313" key="2">
    <source>
        <dbReference type="Proteomes" id="UP001055072"/>
    </source>
</evidence>
<reference evidence="1" key="1">
    <citation type="journal article" date="2021" name="Environ. Microbiol.">
        <title>Gene family expansions and transcriptome signatures uncover fungal adaptations to wood decay.</title>
        <authorList>
            <person name="Hage H."/>
            <person name="Miyauchi S."/>
            <person name="Viragh M."/>
            <person name="Drula E."/>
            <person name="Min B."/>
            <person name="Chaduli D."/>
            <person name="Navarro D."/>
            <person name="Favel A."/>
            <person name="Norest M."/>
            <person name="Lesage-Meessen L."/>
            <person name="Balint B."/>
            <person name="Merenyi Z."/>
            <person name="de Eugenio L."/>
            <person name="Morin E."/>
            <person name="Martinez A.T."/>
            <person name="Baldrian P."/>
            <person name="Stursova M."/>
            <person name="Martinez M.J."/>
            <person name="Novotny C."/>
            <person name="Magnuson J.K."/>
            <person name="Spatafora J.W."/>
            <person name="Maurice S."/>
            <person name="Pangilinan J."/>
            <person name="Andreopoulos W."/>
            <person name="LaButti K."/>
            <person name="Hundley H."/>
            <person name="Na H."/>
            <person name="Kuo A."/>
            <person name="Barry K."/>
            <person name="Lipzen A."/>
            <person name="Henrissat B."/>
            <person name="Riley R."/>
            <person name="Ahrendt S."/>
            <person name="Nagy L.G."/>
            <person name="Grigoriev I.V."/>
            <person name="Martin F."/>
            <person name="Rosso M.N."/>
        </authorList>
    </citation>
    <scope>NUCLEOTIDE SEQUENCE</scope>
    <source>
        <strain evidence="1">CBS 384.51</strain>
    </source>
</reference>
<accession>A0ACB8UEW6</accession>
<name>A0ACB8UEW6_9APHY</name>
<keyword evidence="2" id="KW-1185">Reference proteome</keyword>
<protein>
    <submittedName>
        <fullName evidence="1">E1-E2 ATPase-domain-containing protein</fullName>
    </submittedName>
</protein>
<sequence>MSPSCCGDTASSNVHGDDKGVNNTKTTEGLSEEKCCSDSACGCDDTCLDELARAICAEDAEHIHSKDDEADSIASEETCKCDNATDMKTLEYSFDIKPEPQGNIEMPPAASSNGKRHSCGLRKRKATKKEMPKKACGEHVSEARHRQKDTLTAFGCICRAMLAKGLQSCCSTRAPLLPSITTSLVSLRKSNQSRSSLDSCCSDGGCCAKANVESIRFVRRQSAVSVASCAGKSCCAGSRVSVDSCAGKSCCAGSQVSVDSCTGKSCCARPRSSIDSCGGKSCCARSQSLVDSCGGKSCCARPQSPVDSCAGKSCCGGARASIDSCGGRSCCAGSVAAASINEKVDIVTDKELSSGHAVLAVKGMTCTGCENKLIRALQAQSTISNIKTSLVLARAEFNYNCDDQELPSLVQALEKRSGFTFEQILTSPSSHSLDLNTPFLKDFLLAGMPNGVQQISKAGKGTVRIDYDPHVIGAREIIDIYSAYFPTLASVPEDPALAAGAKHIRMLLLRTVVSSFFTIPVLVMTWAPLPSHSHAYAISSLVLATIVQTAIAGPFYTAAFKSLLSGLVETDLLIVLSTTTAYIYSVVAFAFEMIGRPLEVGSFFETSTLLVTLIMFGQLASAFARQRAVAAISLRSLQQQSASLIKTHPDGREEEIITDARLLQYDDIFRVHPDSGIITDGLVIAGTSAVDESMMTGESLPVPKTVGSEVLAGTTNGSGPLLVKVVRLPGENTISDIADMVDEARYSRARIQSIVDRVCAWFVPVVLSLAMITFVVWLAVGMRVRHQKGGDAVVRSLTYAVAVLAISCPCAIGLAVPMVVLVASGVAAKMGIIFREATTIESARSITHAVFDKTGTLTLGQLQVVKFQVLQDVVTLTTGEHVRAESVALALASASKHPVARAVATYLSTETASAALIEIEEISGKGMQATLEGKLVQGGNAKWLDLDDSTVVSAVLAAGHTAFCVTYDNTLIAVFSLTDTIRPEAKAIVSFLRARNIQVAILSGDHAAAVQSVASALDVPAESYHANCLPADKAAFIHKLQLQGGKVMFCGDGTNDSVALAQAEIGVHMSSEASTTGAAAAASAASDAVLIRPSLEGVKSLIELSDAVYRRIVLNFVWAFVYNTVAILFAAGAFVNARIAPAYAGLGELVSVLPVVLIAMQLRMFKKLVF</sequence>
<comment type="caution">
    <text evidence="1">The sequence shown here is derived from an EMBL/GenBank/DDBJ whole genome shotgun (WGS) entry which is preliminary data.</text>
</comment>
<evidence type="ECO:0000313" key="1">
    <source>
        <dbReference type="EMBL" id="KAI0092806.1"/>
    </source>
</evidence>
<gene>
    <name evidence="1" type="ORF">BDY19DRAFT_507847</name>
</gene>